<name>A0A6G9AT74_9BACT</name>
<dbReference type="EMBL" id="CP050063">
    <property type="protein sequence ID" value="QIP15687.1"/>
    <property type="molecule type" value="Genomic_DNA"/>
</dbReference>
<accession>A0A6G9AT74</accession>
<reference evidence="1 2" key="1">
    <citation type="submission" date="2020-03" db="EMBL/GenBank/DDBJ databases">
        <authorList>
            <person name="Kim M.K."/>
        </authorList>
    </citation>
    <scope>NUCLEOTIDE SEQUENCE [LARGE SCALE GENOMIC DNA]</scope>
    <source>
        <strain evidence="1 2">BT328</strain>
    </source>
</reference>
<protein>
    <submittedName>
        <fullName evidence="1">Uncharacterized protein</fullName>
    </submittedName>
</protein>
<keyword evidence="2" id="KW-1185">Reference proteome</keyword>
<sequence>MEYRIKAYFRQGSTNAGELTFRGHFNELAYTFGNKDELEKLGLIVEGIEKYTPVANHDHMRERGYTPEDTPKFFQAYESIDIPAWINFYTKVKSSLRTYEGKLANFYNQDSRDFSTALIDEMLAVFQMAESNRYDIVCTMVVS</sequence>
<proteinExistence type="predicted"/>
<dbReference type="Proteomes" id="UP000501802">
    <property type="component" value="Chromosome"/>
</dbReference>
<evidence type="ECO:0000313" key="2">
    <source>
        <dbReference type="Proteomes" id="UP000501802"/>
    </source>
</evidence>
<gene>
    <name evidence="1" type="ORF">G8759_25165</name>
</gene>
<evidence type="ECO:0000313" key="1">
    <source>
        <dbReference type="EMBL" id="QIP15687.1"/>
    </source>
</evidence>
<dbReference type="AlphaFoldDB" id="A0A6G9AT74"/>
<organism evidence="1 2">
    <name type="scientific">Spirosoma aureum</name>
    <dbReference type="NCBI Taxonomy" id="2692134"/>
    <lineage>
        <taxon>Bacteria</taxon>
        <taxon>Pseudomonadati</taxon>
        <taxon>Bacteroidota</taxon>
        <taxon>Cytophagia</taxon>
        <taxon>Cytophagales</taxon>
        <taxon>Cytophagaceae</taxon>
        <taxon>Spirosoma</taxon>
    </lineage>
</organism>
<dbReference type="KEGG" id="spib:G8759_25165"/>
<dbReference type="RefSeq" id="WP_167214397.1">
    <property type="nucleotide sequence ID" value="NZ_CP050063.1"/>
</dbReference>